<feature type="transmembrane region" description="Helical" evidence="1">
    <location>
        <begin position="63"/>
        <end position="81"/>
    </location>
</feature>
<organism evidence="2 3">
    <name type="scientific">Azospirillum argentinense</name>
    <dbReference type="NCBI Taxonomy" id="2970906"/>
    <lineage>
        <taxon>Bacteria</taxon>
        <taxon>Pseudomonadati</taxon>
        <taxon>Pseudomonadota</taxon>
        <taxon>Alphaproteobacteria</taxon>
        <taxon>Rhodospirillales</taxon>
        <taxon>Azospirillaceae</taxon>
        <taxon>Azospirillum</taxon>
    </lineage>
</organism>
<dbReference type="Proteomes" id="UP000298595">
    <property type="component" value="Chromosome"/>
</dbReference>
<dbReference type="AlphaFoldDB" id="A0A4D8PI97"/>
<evidence type="ECO:0008006" key="4">
    <source>
        <dbReference type="Google" id="ProtNLM"/>
    </source>
</evidence>
<evidence type="ECO:0000313" key="2">
    <source>
        <dbReference type="EMBL" id="QCN95338.1"/>
    </source>
</evidence>
<accession>A0A4D8PI97</accession>
<reference evidence="2 3" key="1">
    <citation type="submission" date="2018-09" db="EMBL/GenBank/DDBJ databases">
        <title>Whole genome based analysis of evolution and adaptive divergence in Indian and Brazilian strains of Azospirillum brasilense.</title>
        <authorList>
            <person name="Singh C."/>
            <person name="Tripathi A.K."/>
        </authorList>
    </citation>
    <scope>NUCLEOTIDE SEQUENCE [LARGE SCALE GENOMIC DNA]</scope>
    <source>
        <strain evidence="2 3">MTCC4035</strain>
    </source>
</reference>
<keyword evidence="1" id="KW-0812">Transmembrane</keyword>
<sequence>MALRSPPASPPTPLNREHIMKIQMVNSTTKDIRTLTTEFDWVALLSVFIFGIPHFLRGLAMQGWIIVGLNVCSLVTAFLPLTPDGMLIMSIVELLISIGVAIVFGLKGSEQYAKSLLVRGYGFQNPDGELAQAARTKWSIAA</sequence>
<keyword evidence="1" id="KW-0472">Membrane</keyword>
<gene>
    <name evidence="2" type="ORF">D3093_08765</name>
</gene>
<proteinExistence type="predicted"/>
<dbReference type="KEGG" id="aare:D3093_08765"/>
<name>A0A4D8PI97_9PROT</name>
<protein>
    <recommendedName>
        <fullName evidence="4">DUF2628 domain-containing protein</fullName>
    </recommendedName>
</protein>
<evidence type="ECO:0000256" key="1">
    <source>
        <dbReference type="SAM" id="Phobius"/>
    </source>
</evidence>
<feature type="transmembrane region" description="Helical" evidence="1">
    <location>
        <begin position="39"/>
        <end position="56"/>
    </location>
</feature>
<feature type="transmembrane region" description="Helical" evidence="1">
    <location>
        <begin position="87"/>
        <end position="106"/>
    </location>
</feature>
<dbReference type="EMBL" id="CP032321">
    <property type="protein sequence ID" value="QCN95338.1"/>
    <property type="molecule type" value="Genomic_DNA"/>
</dbReference>
<keyword evidence="1" id="KW-1133">Transmembrane helix</keyword>
<evidence type="ECO:0000313" key="3">
    <source>
        <dbReference type="Proteomes" id="UP000298595"/>
    </source>
</evidence>